<dbReference type="EMBL" id="JAELVQ010000007">
    <property type="protein sequence ID" value="MBJ6367901.1"/>
    <property type="molecule type" value="Genomic_DNA"/>
</dbReference>
<gene>
    <name evidence="1" type="ORF">JF259_07355</name>
</gene>
<dbReference type="Proteomes" id="UP000610931">
    <property type="component" value="Unassembled WGS sequence"/>
</dbReference>
<dbReference type="RefSeq" id="WP_199114665.1">
    <property type="nucleotide sequence ID" value="NZ_JAELVQ010000007.1"/>
</dbReference>
<evidence type="ECO:0000313" key="1">
    <source>
        <dbReference type="EMBL" id="MBJ6367901.1"/>
    </source>
</evidence>
<proteinExistence type="predicted"/>
<dbReference type="AlphaFoldDB" id="A0A8J7LY37"/>
<keyword evidence="2" id="KW-1185">Reference proteome</keyword>
<sequence>MKVFLPFGKNSNNYIEEINAYFKGDFVYGSYRDYKQEYNIVNIHWPEALFEWQDVSDKDLVELEKNIKQWKQYSKIVYTRHNREPHNKGIKNIKALYVIILKYCDGIIHLGDFSLRELLKNYPKYKAKINAVIPHPLYLKNKKYITQEQAREKFSIKVDAKVVLVFGNIRTKEEKKLILKAFNKLKTDNKLLLVSRMPYFLEGVPSWRLKILMKQIVRFYYGLFSKYKFFYDFVKQEDIPYFVSAADIVFVPRIKHLNSGNVYLGFSYNKPIVGPAVGNIKEVLNNDFNYLFDPKNIKSVTNALEKGLKEDISIVHEKVYKENLPNLVAKKYFEFFLKVLHG</sequence>
<organism evidence="1 2">
    <name type="scientific">Snuella sedimenti</name>
    <dbReference type="NCBI Taxonomy" id="2798802"/>
    <lineage>
        <taxon>Bacteria</taxon>
        <taxon>Pseudomonadati</taxon>
        <taxon>Bacteroidota</taxon>
        <taxon>Flavobacteriia</taxon>
        <taxon>Flavobacteriales</taxon>
        <taxon>Flavobacteriaceae</taxon>
        <taxon>Snuella</taxon>
    </lineage>
</organism>
<dbReference type="Gene3D" id="3.40.50.2000">
    <property type="entry name" value="Glycogen Phosphorylase B"/>
    <property type="match status" value="2"/>
</dbReference>
<evidence type="ECO:0000313" key="2">
    <source>
        <dbReference type="Proteomes" id="UP000610931"/>
    </source>
</evidence>
<protein>
    <submittedName>
        <fullName evidence="1">Glycosyltransferase family 4 protein</fullName>
    </submittedName>
</protein>
<name>A0A8J7LY37_9FLAO</name>
<comment type="caution">
    <text evidence="1">The sequence shown here is derived from an EMBL/GenBank/DDBJ whole genome shotgun (WGS) entry which is preliminary data.</text>
</comment>
<dbReference type="SUPFAM" id="SSF53756">
    <property type="entry name" value="UDP-Glycosyltransferase/glycogen phosphorylase"/>
    <property type="match status" value="1"/>
</dbReference>
<reference evidence="1" key="1">
    <citation type="submission" date="2020-12" db="EMBL/GenBank/DDBJ databases">
        <title>Snuella sp. nov., isolated from sediment in Incheon.</title>
        <authorList>
            <person name="Kim W."/>
        </authorList>
    </citation>
    <scope>NUCLEOTIDE SEQUENCE</scope>
    <source>
        <strain evidence="1">CAU 1569</strain>
    </source>
</reference>
<accession>A0A8J7LY37</accession>